<evidence type="ECO:0000313" key="5">
    <source>
        <dbReference type="EMBL" id="AKM07850.1"/>
    </source>
</evidence>
<comment type="caution">
    <text evidence="2">Lacks conserved residue(s) required for the propagation of feature annotation.</text>
</comment>
<dbReference type="EMBL" id="CP011805">
    <property type="protein sequence ID" value="AKM07850.1"/>
    <property type="molecule type" value="Genomic_DNA"/>
</dbReference>
<evidence type="ECO:0000259" key="3">
    <source>
        <dbReference type="PROSITE" id="PS50043"/>
    </source>
</evidence>
<dbReference type="GO" id="GO:0006355">
    <property type="term" value="P:regulation of DNA-templated transcription"/>
    <property type="evidence" value="ECO:0007669"/>
    <property type="project" value="InterPro"/>
</dbReference>
<gene>
    <name evidence="5" type="ORF">AM2010_1786</name>
</gene>
<dbReference type="GO" id="GO:0003677">
    <property type="term" value="F:DNA binding"/>
    <property type="evidence" value="ECO:0007669"/>
    <property type="project" value="UniProtKB-KW"/>
</dbReference>
<dbReference type="SUPFAM" id="SSF52172">
    <property type="entry name" value="CheY-like"/>
    <property type="match status" value="1"/>
</dbReference>
<dbReference type="Gene3D" id="1.10.10.10">
    <property type="entry name" value="Winged helix-like DNA-binding domain superfamily/Winged helix DNA-binding domain"/>
    <property type="match status" value="1"/>
</dbReference>
<dbReference type="PANTHER" id="PTHR43214">
    <property type="entry name" value="TWO-COMPONENT RESPONSE REGULATOR"/>
    <property type="match status" value="1"/>
</dbReference>
<dbReference type="InterPro" id="IPR000792">
    <property type="entry name" value="Tscrpt_reg_LuxR_C"/>
</dbReference>
<dbReference type="Pfam" id="PF00196">
    <property type="entry name" value="GerE"/>
    <property type="match status" value="1"/>
</dbReference>
<dbReference type="InterPro" id="IPR016032">
    <property type="entry name" value="Sig_transdc_resp-reg_C-effctor"/>
</dbReference>
<protein>
    <submittedName>
        <fullName evidence="5">Putative transcriptional regulatory protein, LuxR family protein</fullName>
    </submittedName>
</protein>
<keyword evidence="6" id="KW-1185">Reference proteome</keyword>
<proteinExistence type="predicted"/>
<dbReference type="KEGG" id="amx:AM2010_1786"/>
<evidence type="ECO:0000256" key="2">
    <source>
        <dbReference type="PROSITE-ProRule" id="PRU00169"/>
    </source>
</evidence>
<dbReference type="GO" id="GO:0000160">
    <property type="term" value="P:phosphorelay signal transduction system"/>
    <property type="evidence" value="ECO:0007669"/>
    <property type="project" value="InterPro"/>
</dbReference>
<dbReference type="CDD" id="cd06170">
    <property type="entry name" value="LuxR_C_like"/>
    <property type="match status" value="1"/>
</dbReference>
<evidence type="ECO:0000256" key="1">
    <source>
        <dbReference type="ARBA" id="ARBA00023125"/>
    </source>
</evidence>
<dbReference type="PROSITE" id="PS00622">
    <property type="entry name" value="HTH_LUXR_1"/>
    <property type="match status" value="1"/>
</dbReference>
<dbReference type="SMART" id="SM00421">
    <property type="entry name" value="HTH_LUXR"/>
    <property type="match status" value="1"/>
</dbReference>
<evidence type="ECO:0000259" key="4">
    <source>
        <dbReference type="PROSITE" id="PS50110"/>
    </source>
</evidence>
<dbReference type="InterPro" id="IPR011006">
    <property type="entry name" value="CheY-like_superfamily"/>
</dbReference>
<organism evidence="5 6">
    <name type="scientific">Pelagerythrobacter marensis</name>
    <dbReference type="NCBI Taxonomy" id="543877"/>
    <lineage>
        <taxon>Bacteria</taxon>
        <taxon>Pseudomonadati</taxon>
        <taxon>Pseudomonadota</taxon>
        <taxon>Alphaproteobacteria</taxon>
        <taxon>Sphingomonadales</taxon>
        <taxon>Erythrobacteraceae</taxon>
        <taxon>Pelagerythrobacter</taxon>
    </lineage>
</organism>
<dbReference type="Gene3D" id="3.40.50.2300">
    <property type="match status" value="1"/>
</dbReference>
<dbReference type="RefSeq" id="WP_047806785.1">
    <property type="nucleotide sequence ID" value="NZ_CP011805.1"/>
</dbReference>
<dbReference type="InterPro" id="IPR039420">
    <property type="entry name" value="WalR-like"/>
</dbReference>
<dbReference type="PANTHER" id="PTHR43214:SF44">
    <property type="entry name" value="TWO-COMPONENT RESPONSE REGULATOR"/>
    <property type="match status" value="1"/>
</dbReference>
<dbReference type="STRING" id="543877.AM2010_1786"/>
<dbReference type="PRINTS" id="PR00038">
    <property type="entry name" value="HTHLUXR"/>
</dbReference>
<dbReference type="PROSITE" id="PS50110">
    <property type="entry name" value="RESPONSE_REGULATORY"/>
    <property type="match status" value="1"/>
</dbReference>
<sequence length="200" mass="21895">MDASRTLHIVDPDARQRAELARLALAAGRHAEVYGTVGEVADFRPEAGIAVVRDHAPWGGIRAAMAHFTDRYVGLPVLAVAPWPDTAQVVAAIRAGAIDFLPLPLTAAVLRAALVRVQPDAEAHAAAQRRLIDARRRVRALTRREREVLEWLTRGSSNKAIARMLKISPRTVEIHRANMMAKLGARHPAEAVRICLETQP</sequence>
<dbReference type="InterPro" id="IPR036388">
    <property type="entry name" value="WH-like_DNA-bd_sf"/>
</dbReference>
<dbReference type="PATRIC" id="fig|543877.4.peg.1811"/>
<feature type="domain" description="HTH luxR-type" evidence="3">
    <location>
        <begin position="134"/>
        <end position="199"/>
    </location>
</feature>
<dbReference type="PROSITE" id="PS50043">
    <property type="entry name" value="HTH_LUXR_2"/>
    <property type="match status" value="1"/>
</dbReference>
<dbReference type="Proteomes" id="UP000037643">
    <property type="component" value="Chromosome"/>
</dbReference>
<evidence type="ECO:0000313" key="6">
    <source>
        <dbReference type="Proteomes" id="UP000037643"/>
    </source>
</evidence>
<dbReference type="AlphaFoldDB" id="A0A0G3X8H2"/>
<keyword evidence="1" id="KW-0238">DNA-binding</keyword>
<reference evidence="5 6" key="1">
    <citation type="submission" date="2015-06" db="EMBL/GenBank/DDBJ databases">
        <authorList>
            <person name="Kim K.M."/>
        </authorList>
    </citation>
    <scope>NUCLEOTIDE SEQUENCE [LARGE SCALE GENOMIC DNA]</scope>
    <source>
        <strain evidence="5 6">KCTC 22370</strain>
    </source>
</reference>
<accession>A0A0G3X8H2</accession>
<dbReference type="InterPro" id="IPR001789">
    <property type="entry name" value="Sig_transdc_resp-reg_receiver"/>
</dbReference>
<name>A0A0G3X8H2_9SPHN</name>
<feature type="domain" description="Response regulatory" evidence="4">
    <location>
        <begin position="6"/>
        <end position="118"/>
    </location>
</feature>
<dbReference type="OrthoDB" id="9782655at2"/>
<dbReference type="SUPFAM" id="SSF46894">
    <property type="entry name" value="C-terminal effector domain of the bipartite response regulators"/>
    <property type="match status" value="1"/>
</dbReference>